<dbReference type="OrthoDB" id="3215534at2759"/>
<reference evidence="1" key="2">
    <citation type="submission" date="2020-11" db="EMBL/GenBank/DDBJ databases">
        <authorList>
            <consortium name="DOE Joint Genome Institute"/>
            <person name="Kuo A."/>
            <person name="Miyauchi S."/>
            <person name="Kiss E."/>
            <person name="Drula E."/>
            <person name="Kohler A."/>
            <person name="Sanchez-Garcia M."/>
            <person name="Andreopoulos B."/>
            <person name="Barry K.W."/>
            <person name="Bonito G."/>
            <person name="Buee M."/>
            <person name="Carver A."/>
            <person name="Chen C."/>
            <person name="Cichocki N."/>
            <person name="Clum A."/>
            <person name="Culley D."/>
            <person name="Crous P.W."/>
            <person name="Fauchery L."/>
            <person name="Girlanda M."/>
            <person name="Hayes R."/>
            <person name="Keri Z."/>
            <person name="Labutti K."/>
            <person name="Lipzen A."/>
            <person name="Lombard V."/>
            <person name="Magnuson J."/>
            <person name="Maillard F."/>
            <person name="Morin E."/>
            <person name="Murat C."/>
            <person name="Nolan M."/>
            <person name="Ohm R."/>
            <person name="Pangilinan J."/>
            <person name="Pereira M."/>
            <person name="Perotto S."/>
            <person name="Peter M."/>
            <person name="Riley R."/>
            <person name="Sitrit Y."/>
            <person name="Stielow B."/>
            <person name="Szollosi G."/>
            <person name="Zifcakova L."/>
            <person name="Stursova M."/>
            <person name="Spatafora J.W."/>
            <person name="Tedersoo L."/>
            <person name="Vaario L.-M."/>
            <person name="Yamada A."/>
            <person name="Yan M."/>
            <person name="Wang P."/>
            <person name="Xu J."/>
            <person name="Bruns T."/>
            <person name="Baldrian P."/>
            <person name="Vilgalys R."/>
            <person name="Henrissat B."/>
            <person name="Grigoriev I.V."/>
            <person name="Hibbett D."/>
            <person name="Nagy L.G."/>
            <person name="Martin F.M."/>
        </authorList>
    </citation>
    <scope>NUCLEOTIDE SEQUENCE</scope>
    <source>
        <strain evidence="1">UH-Tt-Lm1</strain>
    </source>
</reference>
<dbReference type="EMBL" id="WIUZ02000001">
    <property type="protein sequence ID" value="KAF9793053.1"/>
    <property type="molecule type" value="Genomic_DNA"/>
</dbReference>
<sequence>MNQPAQKGPALRILTLLIEDTRKDPGERDELAEVRVPLKQIDGPEDGFWADANDVCKALQSGPSRVDGPAKVYTLRGKYRQYFLRVNACGEAEFGPANLRVDKHRTLQAVIEAIVRHSTSLVSRSS</sequence>
<dbReference type="AlphaFoldDB" id="A0A9P6LDL6"/>
<reference evidence="1" key="1">
    <citation type="journal article" date="2020" name="Nat. Commun.">
        <title>Large-scale genome sequencing of mycorrhizal fungi provides insights into the early evolution of symbiotic traits.</title>
        <authorList>
            <person name="Miyauchi S."/>
            <person name="Kiss E."/>
            <person name="Kuo A."/>
            <person name="Drula E."/>
            <person name="Kohler A."/>
            <person name="Sanchez-Garcia M."/>
            <person name="Morin E."/>
            <person name="Andreopoulos B."/>
            <person name="Barry K.W."/>
            <person name="Bonito G."/>
            <person name="Buee M."/>
            <person name="Carver A."/>
            <person name="Chen C."/>
            <person name="Cichocki N."/>
            <person name="Clum A."/>
            <person name="Culley D."/>
            <person name="Crous P.W."/>
            <person name="Fauchery L."/>
            <person name="Girlanda M."/>
            <person name="Hayes R.D."/>
            <person name="Keri Z."/>
            <person name="LaButti K."/>
            <person name="Lipzen A."/>
            <person name="Lombard V."/>
            <person name="Magnuson J."/>
            <person name="Maillard F."/>
            <person name="Murat C."/>
            <person name="Nolan M."/>
            <person name="Ohm R.A."/>
            <person name="Pangilinan J."/>
            <person name="Pereira M.F."/>
            <person name="Perotto S."/>
            <person name="Peter M."/>
            <person name="Pfister S."/>
            <person name="Riley R."/>
            <person name="Sitrit Y."/>
            <person name="Stielow J.B."/>
            <person name="Szollosi G."/>
            <person name="Zifcakova L."/>
            <person name="Stursova M."/>
            <person name="Spatafora J.W."/>
            <person name="Tedersoo L."/>
            <person name="Vaario L.M."/>
            <person name="Yamada A."/>
            <person name="Yan M."/>
            <person name="Wang P."/>
            <person name="Xu J."/>
            <person name="Bruns T."/>
            <person name="Baldrian P."/>
            <person name="Vilgalys R."/>
            <person name="Dunand C."/>
            <person name="Henrissat B."/>
            <person name="Grigoriev I.V."/>
            <person name="Hibbett D."/>
            <person name="Nagy L.G."/>
            <person name="Martin F.M."/>
        </authorList>
    </citation>
    <scope>NUCLEOTIDE SEQUENCE</scope>
    <source>
        <strain evidence="1">UH-Tt-Lm1</strain>
    </source>
</reference>
<dbReference type="Proteomes" id="UP000736335">
    <property type="component" value="Unassembled WGS sequence"/>
</dbReference>
<keyword evidence="2" id="KW-1185">Reference proteome</keyword>
<evidence type="ECO:0000313" key="1">
    <source>
        <dbReference type="EMBL" id="KAF9793053.1"/>
    </source>
</evidence>
<protein>
    <submittedName>
        <fullName evidence="1">Uncharacterized protein</fullName>
    </submittedName>
</protein>
<gene>
    <name evidence="1" type="ORF">BJ322DRAFT_996725</name>
</gene>
<organism evidence="1 2">
    <name type="scientific">Thelephora terrestris</name>
    <dbReference type="NCBI Taxonomy" id="56493"/>
    <lineage>
        <taxon>Eukaryota</taxon>
        <taxon>Fungi</taxon>
        <taxon>Dikarya</taxon>
        <taxon>Basidiomycota</taxon>
        <taxon>Agaricomycotina</taxon>
        <taxon>Agaricomycetes</taxon>
        <taxon>Thelephorales</taxon>
        <taxon>Thelephoraceae</taxon>
        <taxon>Thelephora</taxon>
    </lineage>
</organism>
<name>A0A9P6LDL6_9AGAM</name>
<comment type="caution">
    <text evidence="1">The sequence shown here is derived from an EMBL/GenBank/DDBJ whole genome shotgun (WGS) entry which is preliminary data.</text>
</comment>
<proteinExistence type="predicted"/>
<evidence type="ECO:0000313" key="2">
    <source>
        <dbReference type="Proteomes" id="UP000736335"/>
    </source>
</evidence>
<accession>A0A9P6LDL6</accession>